<protein>
    <submittedName>
        <fullName evidence="4">DotU family type IV/VI secretion system protein</fullName>
    </submittedName>
</protein>
<evidence type="ECO:0000256" key="1">
    <source>
        <dbReference type="SAM" id="Phobius"/>
    </source>
</evidence>
<comment type="caution">
    <text evidence="4">The sequence shown here is derived from an EMBL/GenBank/DDBJ whole genome shotgun (WGS) entry which is preliminary data.</text>
</comment>
<reference evidence="4" key="3">
    <citation type="submission" date="2019-09" db="EMBL/GenBank/DDBJ databases">
        <title>Co-occurence of chitin degradation, pigmentation and bioactivity in marine Pseudoalteromonas.</title>
        <authorList>
            <person name="Sonnenschein E.C."/>
            <person name="Bech P.K."/>
        </authorList>
    </citation>
    <scope>NUCLEOTIDE SEQUENCE</scope>
    <source>
        <strain evidence="4">S2231</strain>
        <strain evidence="5">S2233</strain>
    </source>
</reference>
<dbReference type="AlphaFoldDB" id="A0A5S3XUY3"/>
<dbReference type="OrthoDB" id="345640at2"/>
<gene>
    <name evidence="4" type="ORF">CWB96_04050</name>
    <name evidence="3" type="ORF">CWB97_04960</name>
</gene>
<dbReference type="EMBL" id="PNCL01000016">
    <property type="protein sequence ID" value="TMP61465.1"/>
    <property type="molecule type" value="Genomic_DNA"/>
</dbReference>
<dbReference type="PANTHER" id="PTHR38033:SF1">
    <property type="entry name" value="DOTU FAMILY TYPE IV_VI SECRETION SYSTEM PROTEIN"/>
    <property type="match status" value="1"/>
</dbReference>
<accession>A0A5S3XUY3</accession>
<dbReference type="Pfam" id="PF09850">
    <property type="entry name" value="DotU"/>
    <property type="match status" value="1"/>
</dbReference>
<keyword evidence="5" id="KW-1185">Reference proteome</keyword>
<evidence type="ECO:0000313" key="3">
    <source>
        <dbReference type="EMBL" id="TMP45154.1"/>
    </source>
</evidence>
<dbReference type="InterPro" id="IPR017732">
    <property type="entry name" value="T4/T6SS_DotU"/>
</dbReference>
<evidence type="ECO:0000259" key="2">
    <source>
        <dbReference type="Pfam" id="PF09850"/>
    </source>
</evidence>
<feature type="domain" description="Type IV / VI secretion system DotU" evidence="2">
    <location>
        <begin position="35"/>
        <end position="236"/>
    </location>
</feature>
<dbReference type="NCBIfam" id="TIGR03349">
    <property type="entry name" value="IV_VI_DotU"/>
    <property type="match status" value="1"/>
</dbReference>
<dbReference type="Gene3D" id="1.25.40.590">
    <property type="entry name" value="Type IV / VI secretion system, DotU"/>
    <property type="match status" value="1"/>
</dbReference>
<proteinExistence type="predicted"/>
<dbReference type="Proteomes" id="UP000307706">
    <property type="component" value="Unassembled WGS sequence"/>
</dbReference>
<dbReference type="Proteomes" id="UP000305730">
    <property type="component" value="Unassembled WGS sequence"/>
</dbReference>
<keyword evidence="1" id="KW-0812">Transmembrane</keyword>
<keyword evidence="1" id="KW-0472">Membrane</keyword>
<reference evidence="6" key="2">
    <citation type="submission" date="2019-06" db="EMBL/GenBank/DDBJ databases">
        <title>Co-occurence of chitin degradation, pigmentation and bioactivity in marine Pseudoalteromonas.</title>
        <authorList>
            <person name="Sonnenschein E.C."/>
            <person name="Bech P.K."/>
        </authorList>
    </citation>
    <scope>NUCLEOTIDE SEQUENCE [LARGE SCALE GENOMIC DNA]</scope>
    <source>
        <strain evidence="6">S2231</strain>
        <strain evidence="3">S2233</strain>
    </source>
</reference>
<evidence type="ECO:0000313" key="6">
    <source>
        <dbReference type="Proteomes" id="UP000307706"/>
    </source>
</evidence>
<sequence length="406" mass="46359">MSTASYTVNQFALVDERNTALKDLLNEFEWQGEELMRLSLPLMPMIDAIKSLDDLASLDNYRANVVGELKNIKHRGQSLAVSPALLDKLCFIWAAYFDERVGYESELDTTQWQNKTLVSQLFGIRNSGETFFNLIKQLMGSPKKHLALLKVCYVILQLGFKGKYHNHHRAELKQIIMDMHYALSELGALDQAITEQPHRITLLRRRLGLFKGITPLVFWLSVGVILLCGLVSYNHYLGEVYQQQNLEYQQMADDTYQHIQKLQPQKMYMENTQFFEQATYPIDAGADIAPSRKQLSDMTSQMIAPVAPLADKSEHTHLSDVDDPTTQSMSEPEVQYLVQIGAFNNMERAEKLHNACTNSQYPLQIIQRQARQFVGYVATGFAQAKVASDHLTERCNINPYIKKISE</sequence>
<organism evidence="4 6">
    <name type="scientific">Pseudoalteromonas citrea</name>
    <dbReference type="NCBI Taxonomy" id="43655"/>
    <lineage>
        <taxon>Bacteria</taxon>
        <taxon>Pseudomonadati</taxon>
        <taxon>Pseudomonadota</taxon>
        <taxon>Gammaproteobacteria</taxon>
        <taxon>Alteromonadales</taxon>
        <taxon>Pseudoalteromonadaceae</taxon>
        <taxon>Pseudoalteromonas</taxon>
    </lineage>
</organism>
<dbReference type="PANTHER" id="PTHR38033">
    <property type="entry name" value="MEMBRANE PROTEIN-RELATED"/>
    <property type="match status" value="1"/>
</dbReference>
<name>A0A5S3XUY3_9GAMM</name>
<keyword evidence="1" id="KW-1133">Transmembrane helix</keyword>
<evidence type="ECO:0000313" key="5">
    <source>
        <dbReference type="Proteomes" id="UP000305730"/>
    </source>
</evidence>
<dbReference type="EMBL" id="PNCK01000018">
    <property type="protein sequence ID" value="TMP45154.1"/>
    <property type="molecule type" value="Genomic_DNA"/>
</dbReference>
<dbReference type="RefSeq" id="WP_138595430.1">
    <property type="nucleotide sequence ID" value="NZ_PNCK01000018.1"/>
</dbReference>
<dbReference type="InterPro" id="IPR038522">
    <property type="entry name" value="T4/T6SS_DotU_sf"/>
</dbReference>
<evidence type="ECO:0000313" key="4">
    <source>
        <dbReference type="EMBL" id="TMP61465.1"/>
    </source>
</evidence>
<feature type="transmembrane region" description="Helical" evidence="1">
    <location>
        <begin position="209"/>
        <end position="233"/>
    </location>
</feature>
<reference evidence="5 6" key="1">
    <citation type="submission" date="2017-12" db="EMBL/GenBank/DDBJ databases">
        <authorList>
            <person name="Paulsen S."/>
            <person name="Gram L.K."/>
        </authorList>
    </citation>
    <scope>NUCLEOTIDE SEQUENCE [LARGE SCALE GENOMIC DNA]</scope>
    <source>
        <strain evidence="4 6">S2231</strain>
        <strain evidence="3 5">S2233</strain>
    </source>
</reference>